<organism evidence="1">
    <name type="scientific">hydrothermal vent metagenome</name>
    <dbReference type="NCBI Taxonomy" id="652676"/>
    <lineage>
        <taxon>unclassified sequences</taxon>
        <taxon>metagenomes</taxon>
        <taxon>ecological metagenomes</taxon>
    </lineage>
</organism>
<dbReference type="EMBL" id="FPHE01000006">
    <property type="protein sequence ID" value="SFV50550.1"/>
    <property type="molecule type" value="Genomic_DNA"/>
</dbReference>
<evidence type="ECO:0008006" key="2">
    <source>
        <dbReference type="Google" id="ProtNLM"/>
    </source>
</evidence>
<name>A0A1W1BAF2_9ZZZZ</name>
<reference evidence="1" key="1">
    <citation type="submission" date="2016-10" db="EMBL/GenBank/DDBJ databases">
        <authorList>
            <person name="de Groot N.N."/>
        </authorList>
    </citation>
    <scope>NUCLEOTIDE SEQUENCE</scope>
</reference>
<dbReference type="AlphaFoldDB" id="A0A1W1BAF2"/>
<sequence length="75" mass="8636">MNFALRIPDYYRRDIELLKGDVSINQFIINALAEKIATLKALNYLEKRALRGSRSHALNILANVPDVEPDLRDRL</sequence>
<accession>A0A1W1BAF2</accession>
<gene>
    <name evidence="1" type="ORF">MNB_SV-12-23</name>
</gene>
<protein>
    <recommendedName>
        <fullName evidence="2">CopG family transcriptional regulator</fullName>
    </recommendedName>
</protein>
<evidence type="ECO:0000313" key="1">
    <source>
        <dbReference type="EMBL" id="SFV50550.1"/>
    </source>
</evidence>
<proteinExistence type="predicted"/>